<feature type="transmembrane region" description="Helical" evidence="9">
    <location>
        <begin position="273"/>
        <end position="291"/>
    </location>
</feature>
<dbReference type="Pfam" id="PF01040">
    <property type="entry name" value="UbiA"/>
    <property type="match status" value="1"/>
</dbReference>
<dbReference type="PIRSF" id="PIRSF005355">
    <property type="entry name" value="UBIAD1"/>
    <property type="match status" value="1"/>
</dbReference>
<evidence type="ECO:0000256" key="5">
    <source>
        <dbReference type="ARBA" id="ARBA00022679"/>
    </source>
</evidence>
<dbReference type="Gene3D" id="1.10.357.140">
    <property type="entry name" value="UbiA prenyltransferase"/>
    <property type="match status" value="1"/>
</dbReference>
<keyword evidence="7 9" id="KW-1133">Transmembrane helix</keyword>
<dbReference type="GO" id="GO:0016020">
    <property type="term" value="C:membrane"/>
    <property type="evidence" value="ECO:0007669"/>
    <property type="project" value="UniProtKB-SubCell"/>
</dbReference>
<keyword evidence="11" id="KW-1185">Reference proteome</keyword>
<comment type="caution">
    <text evidence="10">The sequence shown here is derived from an EMBL/GenBank/DDBJ whole genome shotgun (WGS) entry which is preliminary data.</text>
</comment>
<evidence type="ECO:0000256" key="6">
    <source>
        <dbReference type="ARBA" id="ARBA00022692"/>
    </source>
</evidence>
<evidence type="ECO:0000313" key="11">
    <source>
        <dbReference type="Proteomes" id="UP000265509"/>
    </source>
</evidence>
<keyword evidence="3" id="KW-0474">Menaquinone biosynthesis</keyword>
<reference evidence="10 11" key="1">
    <citation type="submission" date="2018-07" db="EMBL/GenBank/DDBJ databases">
        <title>Halioglobus sp. genome submission.</title>
        <authorList>
            <person name="Ye M.-Q."/>
            <person name="Du Z.-J."/>
        </authorList>
    </citation>
    <scope>NUCLEOTIDE SEQUENCE [LARGE SCALE GENOMIC DNA]</scope>
    <source>
        <strain evidence="10 11">U0301</strain>
    </source>
</reference>
<dbReference type="UniPathway" id="UPA00079"/>
<gene>
    <name evidence="10" type="ORF">DWB85_06215</name>
</gene>
<keyword evidence="6 9" id="KW-0812">Transmembrane</keyword>
<feature type="transmembrane region" description="Helical" evidence="9">
    <location>
        <begin position="303"/>
        <end position="324"/>
    </location>
</feature>
<feature type="transmembrane region" description="Helical" evidence="9">
    <location>
        <begin position="246"/>
        <end position="267"/>
    </location>
</feature>
<dbReference type="Proteomes" id="UP000265509">
    <property type="component" value="Unassembled WGS sequence"/>
</dbReference>
<dbReference type="PANTHER" id="PTHR13929">
    <property type="entry name" value="1,4-DIHYDROXY-2-NAPHTHOATE OCTAPRENYLTRANSFERASE"/>
    <property type="match status" value="1"/>
</dbReference>
<dbReference type="InterPro" id="IPR000537">
    <property type="entry name" value="UbiA_prenyltransferase"/>
</dbReference>
<dbReference type="CDD" id="cd13962">
    <property type="entry name" value="PT_UbiA_UBIAD1"/>
    <property type="match status" value="1"/>
</dbReference>
<feature type="transmembrane region" description="Helical" evidence="9">
    <location>
        <begin position="39"/>
        <end position="56"/>
    </location>
</feature>
<organism evidence="10 11">
    <name type="scientific">Seongchinamella sediminis</name>
    <dbReference type="NCBI Taxonomy" id="2283635"/>
    <lineage>
        <taxon>Bacteria</taxon>
        <taxon>Pseudomonadati</taxon>
        <taxon>Pseudomonadota</taxon>
        <taxon>Gammaproteobacteria</taxon>
        <taxon>Cellvibrionales</taxon>
        <taxon>Halieaceae</taxon>
        <taxon>Seongchinamella</taxon>
    </lineage>
</organism>
<dbReference type="GO" id="GO:0004659">
    <property type="term" value="F:prenyltransferase activity"/>
    <property type="evidence" value="ECO:0007669"/>
    <property type="project" value="InterPro"/>
</dbReference>
<evidence type="ECO:0000256" key="3">
    <source>
        <dbReference type="ARBA" id="ARBA00022428"/>
    </source>
</evidence>
<dbReference type="EMBL" id="QRAN01000005">
    <property type="protein sequence ID" value="RLQ22577.1"/>
    <property type="molecule type" value="Genomic_DNA"/>
</dbReference>
<feature type="transmembrane region" description="Helical" evidence="9">
    <location>
        <begin position="176"/>
        <end position="194"/>
    </location>
</feature>
<sequence length="325" mass="33991">MLAECKAYLICGCILPCHNPTMSESKFLSGIWRLADPKVSLASFAGMAMAALFAAADNSLAPGWLAITVLGIFFIEVGKNASGEVVDFDSGTDQAVTEADRSPFSGGKRVMVDGLLSREQCWSIAGACFALGIACGLLIVALREPRVLSFGLMGVALAWYYHGGSLRLSYRGLGELAVALAYGPLVVCGTYLVQTGGLSAPMLLASVSLGLLVAAFLVINEFPDYRADKASGKANLVVRLGRDRAVTLYISMVATAYLLLVVTGLSLPRAPGMMWGLLGLVPAVFAIFRLASSSGDTSQIIPAQAATLASFLCMAVATGAGYYFA</sequence>
<evidence type="ECO:0000256" key="7">
    <source>
        <dbReference type="ARBA" id="ARBA00022989"/>
    </source>
</evidence>
<feature type="transmembrane region" description="Helical" evidence="9">
    <location>
        <begin position="121"/>
        <end position="141"/>
    </location>
</feature>
<comment type="subcellular location">
    <subcellularLocation>
        <location evidence="1">Membrane</location>
        <topology evidence="1">Multi-pass membrane protein</topology>
    </subcellularLocation>
</comment>
<dbReference type="PANTHER" id="PTHR13929:SF0">
    <property type="entry name" value="UBIA PRENYLTRANSFERASE DOMAIN-CONTAINING PROTEIN 1"/>
    <property type="match status" value="1"/>
</dbReference>
<dbReference type="GO" id="GO:0042371">
    <property type="term" value="P:vitamin K biosynthetic process"/>
    <property type="evidence" value="ECO:0007669"/>
    <property type="project" value="TreeGrafter"/>
</dbReference>
<keyword evidence="5 10" id="KW-0808">Transferase</keyword>
<evidence type="ECO:0000256" key="4">
    <source>
        <dbReference type="ARBA" id="ARBA00022475"/>
    </source>
</evidence>
<dbReference type="AlphaFoldDB" id="A0A3L7DYA0"/>
<evidence type="ECO:0000256" key="2">
    <source>
        <dbReference type="ARBA" id="ARBA00004863"/>
    </source>
</evidence>
<name>A0A3L7DYA0_9GAMM</name>
<comment type="pathway">
    <text evidence="2">Quinol/quinone metabolism; menaquinone biosynthesis.</text>
</comment>
<protein>
    <submittedName>
        <fullName evidence="10">Prenyltransferase</fullName>
    </submittedName>
</protein>
<feature type="transmembrane region" description="Helical" evidence="9">
    <location>
        <begin position="200"/>
        <end position="219"/>
    </location>
</feature>
<feature type="transmembrane region" description="Helical" evidence="9">
    <location>
        <begin position="62"/>
        <end position="78"/>
    </location>
</feature>
<accession>A0A3L7DYA0</accession>
<evidence type="ECO:0000256" key="9">
    <source>
        <dbReference type="SAM" id="Phobius"/>
    </source>
</evidence>
<dbReference type="OrthoDB" id="3344514at2"/>
<keyword evidence="8 9" id="KW-0472">Membrane</keyword>
<proteinExistence type="predicted"/>
<evidence type="ECO:0000313" key="10">
    <source>
        <dbReference type="EMBL" id="RLQ22577.1"/>
    </source>
</evidence>
<dbReference type="InterPro" id="IPR044878">
    <property type="entry name" value="UbiA_sf"/>
</dbReference>
<keyword evidence="4" id="KW-1003">Cell membrane</keyword>
<evidence type="ECO:0000256" key="8">
    <source>
        <dbReference type="ARBA" id="ARBA00023136"/>
    </source>
</evidence>
<dbReference type="GO" id="GO:0009234">
    <property type="term" value="P:menaquinone biosynthetic process"/>
    <property type="evidence" value="ECO:0007669"/>
    <property type="project" value="UniProtKB-UniPathway"/>
</dbReference>
<evidence type="ECO:0000256" key="1">
    <source>
        <dbReference type="ARBA" id="ARBA00004141"/>
    </source>
</evidence>
<dbReference type="InterPro" id="IPR026046">
    <property type="entry name" value="UBIAD1"/>
</dbReference>
<feature type="transmembrane region" description="Helical" evidence="9">
    <location>
        <begin position="147"/>
        <end position="164"/>
    </location>
</feature>